<proteinExistence type="predicted"/>
<dbReference type="Proteomes" id="UP000192534">
    <property type="component" value="Unassembled WGS sequence"/>
</dbReference>
<dbReference type="AlphaFoldDB" id="A0A1X0IMB3"/>
<evidence type="ECO:0000313" key="2">
    <source>
        <dbReference type="Proteomes" id="UP000192534"/>
    </source>
</evidence>
<evidence type="ECO:0000313" key="1">
    <source>
        <dbReference type="EMBL" id="ORB49246.1"/>
    </source>
</evidence>
<accession>A0A1X0IMB3</accession>
<name>A0A1X0IMB3_MYCRH</name>
<comment type="caution">
    <text evidence="1">The sequence shown here is derived from an EMBL/GenBank/DDBJ whole genome shotgun (WGS) entry which is preliminary data.</text>
</comment>
<organism evidence="1 2">
    <name type="scientific">Mycolicibacterium rhodesiae</name>
    <name type="common">Mycobacterium rhodesiae</name>
    <dbReference type="NCBI Taxonomy" id="36814"/>
    <lineage>
        <taxon>Bacteria</taxon>
        <taxon>Bacillati</taxon>
        <taxon>Actinomycetota</taxon>
        <taxon>Actinomycetes</taxon>
        <taxon>Mycobacteriales</taxon>
        <taxon>Mycobacteriaceae</taxon>
        <taxon>Mycolicibacterium</taxon>
    </lineage>
</organism>
<sequence length="207" mass="23874">MRRFKRAKFSERRNGEPLPVVLWCPGGNVPDGLLSATERAEVLVLDSRDPGYEMGALHRASATYSRFVFLKDSVTILKPDIFWPIVDSVDGPVWLSAPPSMYLGIYDSRIFMRKMDRANTDTKFDSIEWEWKFRRSFNWPVLWPDIGDTTAKRVDYIEGQPELVVGNEIWEKHKGSVNWCGKCETCVKLKRHLSVSGICEKLLKEFV</sequence>
<dbReference type="EMBL" id="MVIH01000015">
    <property type="protein sequence ID" value="ORB49246.1"/>
    <property type="molecule type" value="Genomic_DNA"/>
</dbReference>
<keyword evidence="2" id="KW-1185">Reference proteome</keyword>
<protein>
    <submittedName>
        <fullName evidence="1">Uncharacterized protein</fullName>
    </submittedName>
</protein>
<reference evidence="1 2" key="1">
    <citation type="submission" date="2016-12" db="EMBL/GenBank/DDBJ databases">
        <title>The new phylogeny of genus Mycobacterium.</title>
        <authorList>
            <person name="Tortoli E."/>
            <person name="Trovato A."/>
            <person name="Cirillo D.M."/>
        </authorList>
    </citation>
    <scope>NUCLEOTIDE SEQUENCE [LARGE SCALE GENOMIC DNA]</scope>
    <source>
        <strain evidence="1 2">DSM 44223</strain>
    </source>
</reference>
<gene>
    <name evidence="1" type="ORF">BST42_23645</name>
</gene>